<dbReference type="EMBL" id="MSLT01000023">
    <property type="protein sequence ID" value="OUD12349.1"/>
    <property type="molecule type" value="Genomic_DNA"/>
</dbReference>
<evidence type="ECO:0000313" key="2">
    <source>
        <dbReference type="Proteomes" id="UP000194798"/>
    </source>
</evidence>
<comment type="caution">
    <text evidence="1">The sequence shown here is derived from an EMBL/GenBank/DDBJ whole genome shotgun (WGS) entry which is preliminary data.</text>
</comment>
<evidence type="ECO:0000313" key="1">
    <source>
        <dbReference type="EMBL" id="OUD12349.1"/>
    </source>
</evidence>
<name>A0A251X567_9GAMM</name>
<dbReference type="Pfam" id="PF13689">
    <property type="entry name" value="DUF4154"/>
    <property type="match status" value="1"/>
</dbReference>
<proteinExistence type="predicted"/>
<dbReference type="InterPro" id="IPR025293">
    <property type="entry name" value="YfiR/HmsC-like"/>
</dbReference>
<dbReference type="AlphaFoldDB" id="A0A251X567"/>
<gene>
    <name evidence="1" type="ORF">TPSD3_14655</name>
</gene>
<sequence length="186" mass="21102">MLSSVISYRFFYGLISLLFMLSLSPMGFANSAMPKESQLQAIFLFRFSLFVTWPDSAFAAKDSDFIICILGQNPFEDVLDLAVQDEKYNGRTIKVSYLNRPDTVKSCHILFISPSEAPRIDAIIRQTANLPILTVGNVTDFIRVGGMIEFYLRDNRVRFMIDPQTIRDMQLTVSANLLRVGDVVQQ</sequence>
<keyword evidence="2" id="KW-1185">Reference proteome</keyword>
<dbReference type="OrthoDB" id="277577at2"/>
<organism evidence="1 2">
    <name type="scientific">Thioflexithrix psekupsensis</name>
    <dbReference type="NCBI Taxonomy" id="1570016"/>
    <lineage>
        <taxon>Bacteria</taxon>
        <taxon>Pseudomonadati</taxon>
        <taxon>Pseudomonadota</taxon>
        <taxon>Gammaproteobacteria</taxon>
        <taxon>Thiotrichales</taxon>
        <taxon>Thioflexithrix</taxon>
    </lineage>
</organism>
<protein>
    <recommendedName>
        <fullName evidence="3">DUF4154 domain-containing protein</fullName>
    </recommendedName>
</protein>
<dbReference type="RefSeq" id="WP_086489299.1">
    <property type="nucleotide sequence ID" value="NZ_MSLT01000023.1"/>
</dbReference>
<dbReference type="Proteomes" id="UP000194798">
    <property type="component" value="Unassembled WGS sequence"/>
</dbReference>
<accession>A0A251X567</accession>
<evidence type="ECO:0008006" key="3">
    <source>
        <dbReference type="Google" id="ProtNLM"/>
    </source>
</evidence>
<reference evidence="1 2" key="1">
    <citation type="submission" date="2016-12" db="EMBL/GenBank/DDBJ databases">
        <title>Thioflexothrix psekupsii D3 genome sequencing and assembly.</title>
        <authorList>
            <person name="Fomenkov A."/>
            <person name="Vincze T."/>
            <person name="Grabovich M."/>
            <person name="Anton B.P."/>
            <person name="Dubinina G."/>
            <person name="Orlova M."/>
            <person name="Belousova E."/>
            <person name="Roberts R.J."/>
        </authorList>
    </citation>
    <scope>NUCLEOTIDE SEQUENCE [LARGE SCALE GENOMIC DNA]</scope>
    <source>
        <strain evidence="1">D3</strain>
    </source>
</reference>